<dbReference type="Proteomes" id="UP000076761">
    <property type="component" value="Unassembled WGS sequence"/>
</dbReference>
<feature type="region of interest" description="Disordered" evidence="1">
    <location>
        <begin position="125"/>
        <end position="166"/>
    </location>
</feature>
<feature type="compositionally biased region" description="Low complexity" evidence="1">
    <location>
        <begin position="145"/>
        <end position="156"/>
    </location>
</feature>
<name>A0A165PSN2_9AGAM</name>
<proteinExistence type="predicted"/>
<dbReference type="EMBL" id="KV425607">
    <property type="protein sequence ID" value="KZT21439.1"/>
    <property type="molecule type" value="Genomic_DNA"/>
</dbReference>
<keyword evidence="2" id="KW-0812">Transmembrane</keyword>
<organism evidence="3 4">
    <name type="scientific">Neolentinus lepideus HHB14362 ss-1</name>
    <dbReference type="NCBI Taxonomy" id="1314782"/>
    <lineage>
        <taxon>Eukaryota</taxon>
        <taxon>Fungi</taxon>
        <taxon>Dikarya</taxon>
        <taxon>Basidiomycota</taxon>
        <taxon>Agaricomycotina</taxon>
        <taxon>Agaricomycetes</taxon>
        <taxon>Gloeophyllales</taxon>
        <taxon>Gloeophyllaceae</taxon>
        <taxon>Neolentinus</taxon>
    </lineage>
</organism>
<gene>
    <name evidence="3" type="ORF">NEOLEDRAFT_1139556</name>
</gene>
<reference evidence="3 4" key="1">
    <citation type="journal article" date="2016" name="Mol. Biol. Evol.">
        <title>Comparative Genomics of Early-Diverging Mushroom-Forming Fungi Provides Insights into the Origins of Lignocellulose Decay Capabilities.</title>
        <authorList>
            <person name="Nagy L.G."/>
            <person name="Riley R."/>
            <person name="Tritt A."/>
            <person name="Adam C."/>
            <person name="Daum C."/>
            <person name="Floudas D."/>
            <person name="Sun H."/>
            <person name="Yadav J.S."/>
            <person name="Pangilinan J."/>
            <person name="Larsson K.H."/>
            <person name="Matsuura K."/>
            <person name="Barry K."/>
            <person name="Labutti K."/>
            <person name="Kuo R."/>
            <person name="Ohm R.A."/>
            <person name="Bhattacharya S.S."/>
            <person name="Shirouzu T."/>
            <person name="Yoshinaga Y."/>
            <person name="Martin F.M."/>
            <person name="Grigoriev I.V."/>
            <person name="Hibbett D.S."/>
        </authorList>
    </citation>
    <scope>NUCLEOTIDE SEQUENCE [LARGE SCALE GENOMIC DNA]</scope>
    <source>
        <strain evidence="3 4">HHB14362 ss-1</strain>
    </source>
</reference>
<keyword evidence="4" id="KW-1185">Reference proteome</keyword>
<dbReference type="InParanoid" id="A0A165PSN2"/>
<feature type="transmembrane region" description="Helical" evidence="2">
    <location>
        <begin position="28"/>
        <end position="51"/>
    </location>
</feature>
<evidence type="ECO:0000313" key="3">
    <source>
        <dbReference type="EMBL" id="KZT21439.1"/>
    </source>
</evidence>
<evidence type="ECO:0000256" key="2">
    <source>
        <dbReference type="SAM" id="Phobius"/>
    </source>
</evidence>
<dbReference type="OrthoDB" id="3184377at2759"/>
<feature type="compositionally biased region" description="Polar residues" evidence="1">
    <location>
        <begin position="157"/>
        <end position="166"/>
    </location>
</feature>
<protein>
    <submittedName>
        <fullName evidence="3">Uncharacterized protein</fullName>
    </submittedName>
</protein>
<keyword evidence="2" id="KW-1133">Transmembrane helix</keyword>
<evidence type="ECO:0000256" key="1">
    <source>
        <dbReference type="SAM" id="MobiDB-lite"/>
    </source>
</evidence>
<accession>A0A165PSN2</accession>
<keyword evidence="2" id="KW-0472">Membrane</keyword>
<sequence length="166" mass="17494">MASPTEVTFAANPSESAALHGHKAKTPIIAGAVSGSCVGLAWIIGVSIYIYKRQRRRARARAKGLKSHRDLEEPVADVESQYIIPPDPAVVRKPLVTVPEKVDRDPFAENAGACLAKFVDSHTMEAGPSGNASSNKAPDGICGVSSIESDSEASPSRTVTRSTARV</sequence>
<dbReference type="AlphaFoldDB" id="A0A165PSN2"/>
<evidence type="ECO:0000313" key="4">
    <source>
        <dbReference type="Proteomes" id="UP000076761"/>
    </source>
</evidence>